<dbReference type="SMART" id="SM00184">
    <property type="entry name" value="RING"/>
    <property type="match status" value="1"/>
</dbReference>
<organism evidence="4">
    <name type="scientific">Micromonas pusilla (strain CCMP1545)</name>
    <name type="common">Picoplanktonic green alga</name>
    <dbReference type="NCBI Taxonomy" id="564608"/>
    <lineage>
        <taxon>Eukaryota</taxon>
        <taxon>Viridiplantae</taxon>
        <taxon>Chlorophyta</taxon>
        <taxon>Mamiellophyceae</taxon>
        <taxon>Mamiellales</taxon>
        <taxon>Mamiellaceae</taxon>
        <taxon>Micromonas</taxon>
    </lineage>
</organism>
<evidence type="ECO:0000313" key="3">
    <source>
        <dbReference type="EMBL" id="EEH51510.1"/>
    </source>
</evidence>
<dbReference type="Proteomes" id="UP000001876">
    <property type="component" value="Unassembled WGS sequence"/>
</dbReference>
<evidence type="ECO:0000259" key="2">
    <source>
        <dbReference type="PROSITE" id="PS50089"/>
    </source>
</evidence>
<gene>
    <name evidence="3" type="ORF">MICPUCDRAFT_66651</name>
</gene>
<dbReference type="KEGG" id="mpp:MICPUCDRAFT_66651"/>
<dbReference type="InterPro" id="IPR001841">
    <property type="entry name" value="Znf_RING"/>
</dbReference>
<reference evidence="3 4" key="1">
    <citation type="journal article" date="2009" name="Science">
        <title>Green evolution and dynamic adaptations revealed by genomes of the marine picoeukaryotes Micromonas.</title>
        <authorList>
            <person name="Worden A.Z."/>
            <person name="Lee J.H."/>
            <person name="Mock T."/>
            <person name="Rouze P."/>
            <person name="Simmons M.P."/>
            <person name="Aerts A.L."/>
            <person name="Allen A.E."/>
            <person name="Cuvelier M.L."/>
            <person name="Derelle E."/>
            <person name="Everett M.V."/>
            <person name="Foulon E."/>
            <person name="Grimwood J."/>
            <person name="Gundlach H."/>
            <person name="Henrissat B."/>
            <person name="Napoli C."/>
            <person name="McDonald S.M."/>
            <person name="Parker M.S."/>
            <person name="Rombauts S."/>
            <person name="Salamov A."/>
            <person name="Von Dassow P."/>
            <person name="Badger J.H."/>
            <person name="Coutinho P.M."/>
            <person name="Demir E."/>
            <person name="Dubchak I."/>
            <person name="Gentemann C."/>
            <person name="Eikrem W."/>
            <person name="Gready J.E."/>
            <person name="John U."/>
            <person name="Lanier W."/>
            <person name="Lindquist E.A."/>
            <person name="Lucas S."/>
            <person name="Mayer K.F."/>
            <person name="Moreau H."/>
            <person name="Not F."/>
            <person name="Otillar R."/>
            <person name="Panaud O."/>
            <person name="Pangilinan J."/>
            <person name="Paulsen I."/>
            <person name="Piegu B."/>
            <person name="Poliakov A."/>
            <person name="Robbens S."/>
            <person name="Schmutz J."/>
            <person name="Toulza E."/>
            <person name="Wyss T."/>
            <person name="Zelensky A."/>
            <person name="Zhou K."/>
            <person name="Armbrust E.V."/>
            <person name="Bhattacharya D."/>
            <person name="Goodenough U.W."/>
            <person name="Van de Peer Y."/>
            <person name="Grigoriev I.V."/>
        </authorList>
    </citation>
    <scope>NUCLEOTIDE SEQUENCE [LARGE SCALE GENOMIC DNA]</scope>
    <source>
        <strain evidence="3 4">CCMP1545</strain>
    </source>
</reference>
<keyword evidence="4" id="KW-1185">Reference proteome</keyword>
<name>C1N9E2_MICPC</name>
<feature type="domain" description="RING-type" evidence="2">
    <location>
        <begin position="185"/>
        <end position="245"/>
    </location>
</feature>
<dbReference type="SUPFAM" id="SSF57850">
    <property type="entry name" value="RING/U-box"/>
    <property type="match status" value="1"/>
</dbReference>
<accession>C1N9E2</accession>
<evidence type="ECO:0000313" key="4">
    <source>
        <dbReference type="Proteomes" id="UP000001876"/>
    </source>
</evidence>
<dbReference type="InterPro" id="IPR014876">
    <property type="entry name" value="DEK_C"/>
</dbReference>
<proteinExistence type="predicted"/>
<dbReference type="GO" id="GO:0008270">
    <property type="term" value="F:zinc ion binding"/>
    <property type="evidence" value="ECO:0007669"/>
    <property type="project" value="UniProtKB-KW"/>
</dbReference>
<dbReference type="AlphaFoldDB" id="C1N9E2"/>
<keyword evidence="1" id="KW-0862">Zinc</keyword>
<sequence length="277" mass="30374">MAPAPENAEAIVARLNVILAESDLEETSIKDVHKALEKEFEVSIDQAFLREHVNGYLVANARATTSRSQKKKSFPPCSGSGACRVQCLCECYTIDEDEEDEVWDEVCTCGHRAHQGENWEDEPGLYCPDISCGDEACALVPCMACEEEAPSWLMECHGGFCSGNCAMEMDKACGPVTRVHEEGECPICLETRPLIALNACGHAFCVRCRIKDTRAKLARARETIYDAGDDGTVLPDVVSVCALCRRANPGKSFAALGELCHAQHEYRVEDKARPKTP</sequence>
<dbReference type="RefSeq" id="XP_003064605.1">
    <property type="nucleotide sequence ID" value="XM_003064559.1"/>
</dbReference>
<protein>
    <submittedName>
        <fullName evidence="3">Predicted protein</fullName>
    </submittedName>
</protein>
<keyword evidence="1" id="KW-0479">Metal-binding</keyword>
<dbReference type="InterPro" id="IPR013083">
    <property type="entry name" value="Znf_RING/FYVE/PHD"/>
</dbReference>
<dbReference type="EMBL" id="GG663751">
    <property type="protein sequence ID" value="EEH51510.1"/>
    <property type="molecule type" value="Genomic_DNA"/>
</dbReference>
<dbReference type="OMA" id="WEECECE"/>
<dbReference type="Pfam" id="PF08766">
    <property type="entry name" value="DEK_C"/>
    <property type="match status" value="1"/>
</dbReference>
<dbReference type="PROSITE" id="PS50089">
    <property type="entry name" value="ZF_RING_2"/>
    <property type="match status" value="1"/>
</dbReference>
<dbReference type="Gene3D" id="3.30.40.10">
    <property type="entry name" value="Zinc/RING finger domain, C3HC4 (zinc finger)"/>
    <property type="match status" value="1"/>
</dbReference>
<dbReference type="GeneID" id="9690046"/>
<evidence type="ECO:0000256" key="1">
    <source>
        <dbReference type="PROSITE-ProRule" id="PRU00175"/>
    </source>
</evidence>
<keyword evidence="1" id="KW-0863">Zinc-finger</keyword>